<evidence type="ECO:0000256" key="5">
    <source>
        <dbReference type="ARBA" id="ARBA00023136"/>
    </source>
</evidence>
<dbReference type="GO" id="GO:0005886">
    <property type="term" value="C:plasma membrane"/>
    <property type="evidence" value="ECO:0007669"/>
    <property type="project" value="UniProtKB-SubCell"/>
</dbReference>
<evidence type="ECO:0000256" key="4">
    <source>
        <dbReference type="ARBA" id="ARBA00022989"/>
    </source>
</evidence>
<dbReference type="AlphaFoldDB" id="A0A1I4G4M7"/>
<feature type="transmembrane region" description="Helical" evidence="6">
    <location>
        <begin position="148"/>
        <end position="169"/>
    </location>
</feature>
<dbReference type="Proteomes" id="UP000199533">
    <property type="component" value="Unassembled WGS sequence"/>
</dbReference>
<proteinExistence type="predicted"/>
<gene>
    <name evidence="7" type="ORF">SAMN05216302_10477</name>
</gene>
<evidence type="ECO:0000256" key="6">
    <source>
        <dbReference type="SAM" id="Phobius"/>
    </source>
</evidence>
<organism evidence="7 8">
    <name type="scientific">Nitrosomonas aestuarii</name>
    <dbReference type="NCBI Taxonomy" id="52441"/>
    <lineage>
        <taxon>Bacteria</taxon>
        <taxon>Pseudomonadati</taxon>
        <taxon>Pseudomonadota</taxon>
        <taxon>Betaproteobacteria</taxon>
        <taxon>Nitrosomonadales</taxon>
        <taxon>Nitrosomonadaceae</taxon>
        <taxon>Nitrosomonas</taxon>
    </lineage>
</organism>
<dbReference type="InterPro" id="IPR001123">
    <property type="entry name" value="LeuE-type"/>
</dbReference>
<feature type="transmembrane region" description="Helical" evidence="6">
    <location>
        <begin position="107"/>
        <end position="128"/>
    </location>
</feature>
<dbReference type="Pfam" id="PF01810">
    <property type="entry name" value="LysE"/>
    <property type="match status" value="1"/>
</dbReference>
<reference evidence="8" key="1">
    <citation type="submission" date="2016-10" db="EMBL/GenBank/DDBJ databases">
        <authorList>
            <person name="Varghese N."/>
            <person name="Submissions S."/>
        </authorList>
    </citation>
    <scope>NUCLEOTIDE SEQUENCE [LARGE SCALE GENOMIC DNA]</scope>
    <source>
        <strain evidence="8">Nm69</strain>
    </source>
</reference>
<evidence type="ECO:0000256" key="2">
    <source>
        <dbReference type="ARBA" id="ARBA00022475"/>
    </source>
</evidence>
<dbReference type="GO" id="GO:0015171">
    <property type="term" value="F:amino acid transmembrane transporter activity"/>
    <property type="evidence" value="ECO:0007669"/>
    <property type="project" value="TreeGrafter"/>
</dbReference>
<keyword evidence="2" id="KW-1003">Cell membrane</keyword>
<evidence type="ECO:0000256" key="3">
    <source>
        <dbReference type="ARBA" id="ARBA00022692"/>
    </source>
</evidence>
<keyword evidence="4 6" id="KW-1133">Transmembrane helix</keyword>
<feature type="transmembrane region" description="Helical" evidence="6">
    <location>
        <begin position="6"/>
        <end position="29"/>
    </location>
</feature>
<name>A0A1I4G4M7_9PROT</name>
<accession>A0A1I4G4M7</accession>
<keyword evidence="5 6" id="KW-0472">Membrane</keyword>
<feature type="transmembrane region" description="Helical" evidence="6">
    <location>
        <begin position="67"/>
        <end position="86"/>
    </location>
</feature>
<keyword evidence="8" id="KW-1185">Reference proteome</keyword>
<feature type="transmembrane region" description="Helical" evidence="6">
    <location>
        <begin position="41"/>
        <end position="61"/>
    </location>
</feature>
<dbReference type="PANTHER" id="PTHR30086:SF20">
    <property type="entry name" value="ARGININE EXPORTER PROTEIN ARGO-RELATED"/>
    <property type="match status" value="1"/>
</dbReference>
<comment type="subcellular location">
    <subcellularLocation>
        <location evidence="1">Cell membrane</location>
        <topology evidence="1">Multi-pass membrane protein</topology>
    </subcellularLocation>
</comment>
<sequence length="205" mass="21058">MSFFDISALVIVMITLAAMPSTSVALVVIRSATMNPTNGVAVSMGIVLGDLILVGLAILGLTVLSELIGGFFLAVKIAAGMYLIWFGTNLIRSRTINLTCKYSGTGGGLSASFLAGLFVTLGDVKAIVFYASLFPAFVDISALTLPDIAIILLITVAAVGGVKLVYAFAATKVMAIGREFGVGNKARLASGALMVGAGTYLIARA</sequence>
<protein>
    <submittedName>
        <fullName evidence="7">Threonine/homoserine/homoserine lactone efflux protein</fullName>
    </submittedName>
</protein>
<evidence type="ECO:0000313" key="8">
    <source>
        <dbReference type="Proteomes" id="UP000199533"/>
    </source>
</evidence>
<keyword evidence="3 6" id="KW-0812">Transmembrane</keyword>
<dbReference type="EMBL" id="FOSP01000047">
    <property type="protein sequence ID" value="SFL24623.1"/>
    <property type="molecule type" value="Genomic_DNA"/>
</dbReference>
<evidence type="ECO:0000256" key="1">
    <source>
        <dbReference type="ARBA" id="ARBA00004651"/>
    </source>
</evidence>
<dbReference type="PANTHER" id="PTHR30086">
    <property type="entry name" value="ARGININE EXPORTER PROTEIN ARGO"/>
    <property type="match status" value="1"/>
</dbReference>
<evidence type="ECO:0000313" key="7">
    <source>
        <dbReference type="EMBL" id="SFL24623.1"/>
    </source>
</evidence>